<evidence type="ECO:0000313" key="9">
    <source>
        <dbReference type="RefSeq" id="XP_031377141.1"/>
    </source>
</evidence>
<evidence type="ECO:0000256" key="6">
    <source>
        <dbReference type="ARBA" id="ARBA00023136"/>
    </source>
</evidence>
<evidence type="ECO:0000313" key="8">
    <source>
        <dbReference type="Proteomes" id="UP000515151"/>
    </source>
</evidence>
<comment type="similarity">
    <text evidence="2">Belongs to the CRT-like transporter family.</text>
</comment>
<evidence type="ECO:0000256" key="2">
    <source>
        <dbReference type="ARBA" id="ARBA00006690"/>
    </source>
</evidence>
<feature type="transmembrane region" description="Helical" evidence="7">
    <location>
        <begin position="250"/>
        <end position="269"/>
    </location>
</feature>
<dbReference type="GO" id="GO:0016020">
    <property type="term" value="C:membrane"/>
    <property type="evidence" value="ECO:0007669"/>
    <property type="project" value="UniProtKB-SubCell"/>
</dbReference>
<sequence>MGFSCTASFLPSPAYLHGLHLPPLTPIQLPQSRGLSSPLRLATTSSTSGDAAAAAGIGTRLSGVIGIGEEFKMRARKFRVRASGEEISPLFSAGTKLIAVSSAVTVTLAVANRVLYKLALVPMKQYPFFLAQFTTFGYVVIYFSILYIRYRIGIVSDEMLALPKSRFVAVGMLEALGVVTGMSAGAMLPGPAIPILSQTFLVWQLAFSTVLLGRKYSLNQIIGCLLVAAGVVIAVTSGSKSGQMALDVDFIWPAVMIVSSAFQAGASIIKESVFIDAASRLKKKSLDIFVVNSFGSGFQALFVLLFLPLLSNLKGIPFAQLPLYLKNGAGCFLNIGDNTTGCDGAPWLPLLYIATNIIFNISALNLVKISSAVVASLAIMLSVPLSIYILSLPLPYLPEGTSLSPFFVVGSAILVLGLALYNLPRSPRQTSKNS</sequence>
<dbReference type="SUPFAM" id="SSF103481">
    <property type="entry name" value="Multidrug resistance efflux transporter EmrE"/>
    <property type="match status" value="1"/>
</dbReference>
<dbReference type="InterPro" id="IPR037185">
    <property type="entry name" value="EmrE-like"/>
</dbReference>
<evidence type="ECO:0000256" key="7">
    <source>
        <dbReference type="SAM" id="Phobius"/>
    </source>
</evidence>
<accession>A0A6P8C5Y5</accession>
<dbReference type="RefSeq" id="XP_031377141.1">
    <property type="nucleotide sequence ID" value="XM_031521281.1"/>
</dbReference>
<dbReference type="Pfam" id="PF08627">
    <property type="entry name" value="CRT-like"/>
    <property type="match status" value="1"/>
</dbReference>
<name>A0A6P8C5Y5_PUNGR</name>
<dbReference type="AlphaFoldDB" id="A0A6P8C5Y5"/>
<dbReference type="InterPro" id="IPR013936">
    <property type="entry name" value="CRT-like"/>
</dbReference>
<gene>
    <name evidence="9" type="primary">LOC116192671</name>
</gene>
<dbReference type="GeneID" id="116192671"/>
<feature type="transmembrane region" description="Helical" evidence="7">
    <location>
        <begin position="97"/>
        <end position="116"/>
    </location>
</feature>
<proteinExistence type="inferred from homology"/>
<comment type="subcellular location">
    <subcellularLocation>
        <location evidence="1">Membrane</location>
        <topology evidence="1">Multi-pass membrane protein</topology>
    </subcellularLocation>
</comment>
<dbReference type="Proteomes" id="UP000515151">
    <property type="component" value="Chromosome 1"/>
</dbReference>
<evidence type="ECO:0000256" key="4">
    <source>
        <dbReference type="ARBA" id="ARBA00022692"/>
    </source>
</evidence>
<feature type="transmembrane region" description="Helical" evidence="7">
    <location>
        <begin position="347"/>
        <end position="367"/>
    </location>
</feature>
<keyword evidence="6 7" id="KW-0472">Membrane</keyword>
<feature type="transmembrane region" description="Helical" evidence="7">
    <location>
        <begin position="192"/>
        <end position="213"/>
    </location>
</feature>
<evidence type="ECO:0000256" key="5">
    <source>
        <dbReference type="ARBA" id="ARBA00022989"/>
    </source>
</evidence>
<dbReference type="OrthoDB" id="416555at2759"/>
<reference evidence="9" key="2">
    <citation type="submission" date="2025-08" db="UniProtKB">
        <authorList>
            <consortium name="RefSeq"/>
        </authorList>
    </citation>
    <scope>IDENTIFICATION</scope>
    <source>
        <tissue evidence="9">Leaf</tissue>
    </source>
</reference>
<feature type="transmembrane region" description="Helical" evidence="7">
    <location>
        <begin position="403"/>
        <end position="423"/>
    </location>
</feature>
<keyword evidence="3" id="KW-0813">Transport</keyword>
<keyword evidence="8" id="KW-1185">Reference proteome</keyword>
<reference evidence="8" key="1">
    <citation type="journal article" date="2020" name="Plant Biotechnol. J.">
        <title>The pomegranate (Punica granatum L.) draft genome dissects genetic divergence between soft- and hard-seeded cultivars.</title>
        <authorList>
            <person name="Luo X."/>
            <person name="Li H."/>
            <person name="Wu Z."/>
            <person name="Yao W."/>
            <person name="Zhao P."/>
            <person name="Cao D."/>
            <person name="Yu H."/>
            <person name="Li K."/>
            <person name="Poudel K."/>
            <person name="Zhao D."/>
            <person name="Zhang F."/>
            <person name="Xia X."/>
            <person name="Chen L."/>
            <person name="Wang Q."/>
            <person name="Jing D."/>
            <person name="Cao S."/>
        </authorList>
    </citation>
    <scope>NUCLEOTIDE SEQUENCE [LARGE SCALE GENOMIC DNA]</scope>
    <source>
        <strain evidence="8">cv. Tunisia</strain>
    </source>
</reference>
<keyword evidence="5 7" id="KW-1133">Transmembrane helix</keyword>
<organism evidence="8 9">
    <name type="scientific">Punica granatum</name>
    <name type="common">Pomegranate</name>
    <dbReference type="NCBI Taxonomy" id="22663"/>
    <lineage>
        <taxon>Eukaryota</taxon>
        <taxon>Viridiplantae</taxon>
        <taxon>Streptophyta</taxon>
        <taxon>Embryophyta</taxon>
        <taxon>Tracheophyta</taxon>
        <taxon>Spermatophyta</taxon>
        <taxon>Magnoliopsida</taxon>
        <taxon>eudicotyledons</taxon>
        <taxon>Gunneridae</taxon>
        <taxon>Pentapetalae</taxon>
        <taxon>rosids</taxon>
        <taxon>malvids</taxon>
        <taxon>Myrtales</taxon>
        <taxon>Lythraceae</taxon>
        <taxon>Punica</taxon>
    </lineage>
</organism>
<feature type="transmembrane region" description="Helical" evidence="7">
    <location>
        <begin position="374"/>
        <end position="397"/>
    </location>
</feature>
<evidence type="ECO:0000256" key="1">
    <source>
        <dbReference type="ARBA" id="ARBA00004141"/>
    </source>
</evidence>
<feature type="transmembrane region" description="Helical" evidence="7">
    <location>
        <begin position="167"/>
        <end position="186"/>
    </location>
</feature>
<protein>
    <submittedName>
        <fullName evidence="9">Protein CLT2, chloroplastic</fullName>
    </submittedName>
</protein>
<keyword evidence="4 7" id="KW-0812">Transmembrane</keyword>
<feature type="transmembrane region" description="Helical" evidence="7">
    <location>
        <begin position="289"/>
        <end position="310"/>
    </location>
</feature>
<evidence type="ECO:0000256" key="3">
    <source>
        <dbReference type="ARBA" id="ARBA00022448"/>
    </source>
</evidence>
<feature type="transmembrane region" description="Helical" evidence="7">
    <location>
        <begin position="128"/>
        <end position="147"/>
    </location>
</feature>
<dbReference type="PANTHER" id="PTHR31326:SF1">
    <property type="entry name" value="PROTEIN CLT2, CHLOROPLASTIC"/>
    <property type="match status" value="1"/>
</dbReference>
<dbReference type="PANTHER" id="PTHR31326">
    <property type="entry name" value="PROTEIN CLT2, CHLOROPLASTIC"/>
    <property type="match status" value="1"/>
</dbReference>
<feature type="transmembrane region" description="Helical" evidence="7">
    <location>
        <begin position="220"/>
        <end position="238"/>
    </location>
</feature>